<protein>
    <submittedName>
        <fullName evidence="2">Uncharacterized protein</fullName>
    </submittedName>
</protein>
<keyword evidence="1" id="KW-1133">Transmembrane helix</keyword>
<keyword evidence="1" id="KW-0812">Transmembrane</keyword>
<gene>
    <name evidence="2" type="ORF">ACFOD3_23505</name>
</gene>
<comment type="caution">
    <text evidence="2">The sequence shown here is derived from an EMBL/GenBank/DDBJ whole genome shotgun (WGS) entry which is preliminary data.</text>
</comment>
<name>A0ABV7BZG9_9PROT</name>
<keyword evidence="3" id="KW-1185">Reference proteome</keyword>
<feature type="transmembrane region" description="Helical" evidence="1">
    <location>
        <begin position="51"/>
        <end position="71"/>
    </location>
</feature>
<accession>A0ABV7BZG9</accession>
<keyword evidence="1" id="KW-0472">Membrane</keyword>
<organism evidence="2 3">
    <name type="scientific">Falsiroseomonas tokyonensis</name>
    <dbReference type="NCBI Taxonomy" id="430521"/>
    <lineage>
        <taxon>Bacteria</taxon>
        <taxon>Pseudomonadati</taxon>
        <taxon>Pseudomonadota</taxon>
        <taxon>Alphaproteobacteria</taxon>
        <taxon>Acetobacterales</taxon>
        <taxon>Roseomonadaceae</taxon>
        <taxon>Falsiroseomonas</taxon>
    </lineage>
</organism>
<dbReference type="RefSeq" id="WP_216839114.1">
    <property type="nucleotide sequence ID" value="NZ_JAFNJS010000008.1"/>
</dbReference>
<proteinExistence type="predicted"/>
<evidence type="ECO:0000256" key="1">
    <source>
        <dbReference type="SAM" id="Phobius"/>
    </source>
</evidence>
<evidence type="ECO:0000313" key="2">
    <source>
        <dbReference type="EMBL" id="MFC3002885.1"/>
    </source>
</evidence>
<reference evidence="3" key="1">
    <citation type="journal article" date="2019" name="Int. J. Syst. Evol. Microbiol.">
        <title>The Global Catalogue of Microorganisms (GCM) 10K type strain sequencing project: providing services to taxonomists for standard genome sequencing and annotation.</title>
        <authorList>
            <consortium name="The Broad Institute Genomics Platform"/>
            <consortium name="The Broad Institute Genome Sequencing Center for Infectious Disease"/>
            <person name="Wu L."/>
            <person name="Ma J."/>
        </authorList>
    </citation>
    <scope>NUCLEOTIDE SEQUENCE [LARGE SCALE GENOMIC DNA]</scope>
    <source>
        <strain evidence="3">CGMCC 1.16855</strain>
    </source>
</reference>
<sequence length="81" mass="8667">MTSDERIALAEEAESLPIHVRMCALRHRQILSQMASLESAANVRMSRIEKLLWGILGVITTGLAGGASQIIPLLQAVAGSN</sequence>
<dbReference type="Proteomes" id="UP001595420">
    <property type="component" value="Unassembled WGS sequence"/>
</dbReference>
<evidence type="ECO:0000313" key="3">
    <source>
        <dbReference type="Proteomes" id="UP001595420"/>
    </source>
</evidence>
<dbReference type="EMBL" id="JBHRSB010000008">
    <property type="protein sequence ID" value="MFC3002885.1"/>
    <property type="molecule type" value="Genomic_DNA"/>
</dbReference>